<dbReference type="Proteomes" id="UP001341444">
    <property type="component" value="Unassembled WGS sequence"/>
</dbReference>
<dbReference type="EMBL" id="JARMAB010000012">
    <property type="protein sequence ID" value="MED1203465.1"/>
    <property type="molecule type" value="Genomic_DNA"/>
</dbReference>
<keyword evidence="2" id="KW-1185">Reference proteome</keyword>
<dbReference type="RefSeq" id="WP_066268759.1">
    <property type="nucleotide sequence ID" value="NZ_JARMAB010000012.1"/>
</dbReference>
<gene>
    <name evidence="1" type="ORF">P4T90_10275</name>
</gene>
<dbReference type="InterPro" id="IPR014903">
    <property type="entry name" value="DUF1796"/>
</dbReference>
<evidence type="ECO:0000313" key="2">
    <source>
        <dbReference type="Proteomes" id="UP001341444"/>
    </source>
</evidence>
<sequence>MHINELKRRYSAIYSLGQNCYPSIHLRRLGLRPFAGFLDWNLSHSLSGVNRLIKNDFHNFLLLENLAFTNYWLDGKELAFLDTLNDIESVHDFKSPPNTTTSLPSYPEVKAKYDARIKRFMENANTCELILFVRLGGTYIEIKELEEILEEKVKNQFHILFITEASIPKEPKLTHTCIIQTPITTELCLEDTFWNQVFEGITVETP</sequence>
<name>A0ABU6MG63_9BACI</name>
<accession>A0ABU6MG63</accession>
<organism evidence="1 2">
    <name type="scientific">Heyndrickxia acidicola</name>
    <dbReference type="NCBI Taxonomy" id="209389"/>
    <lineage>
        <taxon>Bacteria</taxon>
        <taxon>Bacillati</taxon>
        <taxon>Bacillota</taxon>
        <taxon>Bacilli</taxon>
        <taxon>Bacillales</taxon>
        <taxon>Bacillaceae</taxon>
        <taxon>Heyndrickxia</taxon>
    </lineage>
</organism>
<comment type="caution">
    <text evidence="1">The sequence shown here is derived from an EMBL/GenBank/DDBJ whole genome shotgun (WGS) entry which is preliminary data.</text>
</comment>
<reference evidence="1 2" key="1">
    <citation type="submission" date="2023-03" db="EMBL/GenBank/DDBJ databases">
        <title>Bacillus Genome Sequencing.</title>
        <authorList>
            <person name="Dunlap C."/>
        </authorList>
    </citation>
    <scope>NUCLEOTIDE SEQUENCE [LARGE SCALE GENOMIC DNA]</scope>
    <source>
        <strain evidence="1 2">B-23453</strain>
    </source>
</reference>
<proteinExistence type="predicted"/>
<evidence type="ECO:0000313" key="1">
    <source>
        <dbReference type="EMBL" id="MED1203465.1"/>
    </source>
</evidence>
<protein>
    <submittedName>
        <fullName evidence="1">DUF1796 family putative cysteine peptidase</fullName>
    </submittedName>
</protein>
<dbReference type="Pfam" id="PF08795">
    <property type="entry name" value="DUF1796"/>
    <property type="match status" value="1"/>
</dbReference>